<proteinExistence type="predicted"/>
<evidence type="ECO:0000313" key="2">
    <source>
        <dbReference type="EMBL" id="KAJ1208245.1"/>
    </source>
</evidence>
<dbReference type="AlphaFoldDB" id="A0AAV7W7I8"/>
<evidence type="ECO:0000256" key="1">
    <source>
        <dbReference type="SAM" id="MobiDB-lite"/>
    </source>
</evidence>
<gene>
    <name evidence="2" type="ORF">NDU88_003631</name>
</gene>
<evidence type="ECO:0000313" key="3">
    <source>
        <dbReference type="Proteomes" id="UP001066276"/>
    </source>
</evidence>
<comment type="caution">
    <text evidence="2">The sequence shown here is derived from an EMBL/GenBank/DDBJ whole genome shotgun (WGS) entry which is preliminary data.</text>
</comment>
<dbReference type="Proteomes" id="UP001066276">
    <property type="component" value="Chromosome 1_2"/>
</dbReference>
<protein>
    <submittedName>
        <fullName evidence="2">Uncharacterized protein</fullName>
    </submittedName>
</protein>
<name>A0AAV7W7I8_PLEWA</name>
<dbReference type="EMBL" id="JANPWB010000002">
    <property type="protein sequence ID" value="KAJ1208245.1"/>
    <property type="molecule type" value="Genomic_DNA"/>
</dbReference>
<feature type="compositionally biased region" description="Basic and acidic residues" evidence="1">
    <location>
        <begin position="104"/>
        <end position="115"/>
    </location>
</feature>
<reference evidence="2" key="1">
    <citation type="journal article" date="2022" name="bioRxiv">
        <title>Sequencing and chromosome-scale assembly of the giantPleurodeles waltlgenome.</title>
        <authorList>
            <person name="Brown T."/>
            <person name="Elewa A."/>
            <person name="Iarovenko S."/>
            <person name="Subramanian E."/>
            <person name="Araus A.J."/>
            <person name="Petzold A."/>
            <person name="Susuki M."/>
            <person name="Suzuki K.-i.T."/>
            <person name="Hayashi T."/>
            <person name="Toyoda A."/>
            <person name="Oliveira C."/>
            <person name="Osipova E."/>
            <person name="Leigh N.D."/>
            <person name="Simon A."/>
            <person name="Yun M.H."/>
        </authorList>
    </citation>
    <scope>NUCLEOTIDE SEQUENCE</scope>
    <source>
        <strain evidence="2">20211129_DDA</strain>
        <tissue evidence="2">Liver</tissue>
    </source>
</reference>
<sequence length="115" mass="12503">MLPARSSIAAGDTSSQIEFNKGELNDQLFLDISCLQSEITDKKYYSPCSRVRGSPAPFSSDPGSEGHSTGPKKEKALESQNPVIWGETGTTAPGGKEKSRRRREPGYPDSREGKK</sequence>
<keyword evidence="3" id="KW-1185">Reference proteome</keyword>
<organism evidence="2 3">
    <name type="scientific">Pleurodeles waltl</name>
    <name type="common">Iberian ribbed newt</name>
    <dbReference type="NCBI Taxonomy" id="8319"/>
    <lineage>
        <taxon>Eukaryota</taxon>
        <taxon>Metazoa</taxon>
        <taxon>Chordata</taxon>
        <taxon>Craniata</taxon>
        <taxon>Vertebrata</taxon>
        <taxon>Euteleostomi</taxon>
        <taxon>Amphibia</taxon>
        <taxon>Batrachia</taxon>
        <taxon>Caudata</taxon>
        <taxon>Salamandroidea</taxon>
        <taxon>Salamandridae</taxon>
        <taxon>Pleurodelinae</taxon>
        <taxon>Pleurodeles</taxon>
    </lineage>
</organism>
<accession>A0AAV7W7I8</accession>
<feature type="region of interest" description="Disordered" evidence="1">
    <location>
        <begin position="45"/>
        <end position="115"/>
    </location>
</feature>